<dbReference type="CDD" id="cd15831">
    <property type="entry name" value="BTAD"/>
    <property type="match status" value="1"/>
</dbReference>
<evidence type="ECO:0000256" key="2">
    <source>
        <dbReference type="ARBA" id="ARBA00022553"/>
    </source>
</evidence>
<dbReference type="SMART" id="SM01043">
    <property type="entry name" value="BTAD"/>
    <property type="match status" value="1"/>
</dbReference>
<dbReference type="SMART" id="SM00862">
    <property type="entry name" value="Trans_reg_C"/>
    <property type="match status" value="1"/>
</dbReference>
<dbReference type="Pfam" id="PF03704">
    <property type="entry name" value="BTAD"/>
    <property type="match status" value="1"/>
</dbReference>
<keyword evidence="5" id="KW-0804">Transcription</keyword>
<dbReference type="SUPFAM" id="SSF49879">
    <property type="entry name" value="SMAD/FHA domain"/>
    <property type="match status" value="1"/>
</dbReference>
<dbReference type="CDD" id="cd00060">
    <property type="entry name" value="FHA"/>
    <property type="match status" value="1"/>
</dbReference>
<dbReference type="Gene3D" id="1.25.40.10">
    <property type="entry name" value="Tetratricopeptide repeat domain"/>
    <property type="match status" value="1"/>
</dbReference>
<feature type="domain" description="FHA" evidence="8">
    <location>
        <begin position="303"/>
        <end position="352"/>
    </location>
</feature>
<dbReference type="PANTHER" id="PTHR35807">
    <property type="entry name" value="TRANSCRIPTIONAL REGULATOR REDD-RELATED"/>
    <property type="match status" value="1"/>
</dbReference>
<dbReference type="GO" id="GO:0003677">
    <property type="term" value="F:DNA binding"/>
    <property type="evidence" value="ECO:0007669"/>
    <property type="project" value="UniProtKB-UniRule"/>
</dbReference>
<dbReference type="Pfam" id="PF00498">
    <property type="entry name" value="FHA"/>
    <property type="match status" value="1"/>
</dbReference>
<evidence type="ECO:0000256" key="4">
    <source>
        <dbReference type="ARBA" id="ARBA00023125"/>
    </source>
</evidence>
<dbReference type="PROSITE" id="PS51755">
    <property type="entry name" value="OMPR_PHOB"/>
    <property type="match status" value="1"/>
</dbReference>
<dbReference type="SMART" id="SM00240">
    <property type="entry name" value="FHA"/>
    <property type="match status" value="1"/>
</dbReference>
<dbReference type="InterPro" id="IPR008984">
    <property type="entry name" value="SMAD_FHA_dom_sf"/>
</dbReference>
<feature type="compositionally biased region" description="Polar residues" evidence="7">
    <location>
        <begin position="256"/>
        <end position="286"/>
    </location>
</feature>
<dbReference type="InterPro" id="IPR011990">
    <property type="entry name" value="TPR-like_helical_dom_sf"/>
</dbReference>
<dbReference type="Pfam" id="PF00486">
    <property type="entry name" value="Trans_reg_C"/>
    <property type="match status" value="1"/>
</dbReference>
<evidence type="ECO:0000313" key="10">
    <source>
        <dbReference type="EMBL" id="SOJ56051.1"/>
    </source>
</evidence>
<dbReference type="SUPFAM" id="SSF46894">
    <property type="entry name" value="C-terminal effector domain of the bipartite response regulators"/>
    <property type="match status" value="1"/>
</dbReference>
<dbReference type="SUPFAM" id="SSF48452">
    <property type="entry name" value="TPR-like"/>
    <property type="match status" value="1"/>
</dbReference>
<feature type="DNA-binding region" description="OmpR/PhoB-type" evidence="6">
    <location>
        <begin position="1"/>
        <end position="100"/>
    </location>
</feature>
<organism evidence="10 11">
    <name type="scientific">Mycobacterium simulans</name>
    <dbReference type="NCBI Taxonomy" id="627089"/>
    <lineage>
        <taxon>Bacteria</taxon>
        <taxon>Bacillati</taxon>
        <taxon>Actinomycetota</taxon>
        <taxon>Actinomycetes</taxon>
        <taxon>Mycobacteriales</taxon>
        <taxon>Mycobacteriaceae</taxon>
        <taxon>Mycobacterium</taxon>
    </lineage>
</organism>
<dbReference type="PANTHER" id="PTHR35807:SF1">
    <property type="entry name" value="TRANSCRIPTIONAL REGULATOR REDD"/>
    <property type="match status" value="1"/>
</dbReference>
<dbReference type="EMBL" id="OCTY01000002">
    <property type="protein sequence ID" value="SOJ56051.1"/>
    <property type="molecule type" value="Genomic_DNA"/>
</dbReference>
<dbReference type="Gene3D" id="2.60.200.20">
    <property type="match status" value="1"/>
</dbReference>
<name>A0A7Z7IPF4_9MYCO</name>
<evidence type="ECO:0000313" key="11">
    <source>
        <dbReference type="Proteomes" id="UP000554965"/>
    </source>
</evidence>
<evidence type="ECO:0000259" key="9">
    <source>
        <dbReference type="PROSITE" id="PS51755"/>
    </source>
</evidence>
<feature type="domain" description="OmpR/PhoB-type" evidence="9">
    <location>
        <begin position="1"/>
        <end position="100"/>
    </location>
</feature>
<dbReference type="AlphaFoldDB" id="A0A7Z7IPF4"/>
<dbReference type="InterPro" id="IPR036388">
    <property type="entry name" value="WH-like_DNA-bd_sf"/>
</dbReference>
<comment type="similarity">
    <text evidence="1">Belongs to the AfsR/DnrI/RedD regulatory family.</text>
</comment>
<protein>
    <submittedName>
        <fullName evidence="10">Transcriptional regulatory protein EmbR</fullName>
    </submittedName>
</protein>
<evidence type="ECO:0000256" key="1">
    <source>
        <dbReference type="ARBA" id="ARBA00005820"/>
    </source>
</evidence>
<sequence>MTRDDLRFGVLGSLEMRVNGAVVSVGTPKQRAVLATLLINRNRPVAVDTLIDAVWEQKAPTGARATLYAYVSNLRHLMADADVEPRVVLANAPPGYRLSILDSHYDLGRFVAEKNAGLRAAADGRFEQASGHFSAALAEWRGPALDDLRDFTLVDAFAKGLAEERVVTQTARAEVEIACGRHHSVISDLETLATDNPYREPLWIQLITAYYLADRQSDALDAYNRLRDTLADDLGVYPSPTVRALHERILRQQSLNVRRSAQSSADDTIGTLSQHPTALPRTTNGPSLRDADERKYALVATTTRIGRSPDNDIVLSGPKVSRHHAAIVDTGSSFVVVDLRSVNGVYVSGRRIHTSAVLTEGARIRISEHQLIFETNSQDSVAHE</sequence>
<evidence type="ECO:0000256" key="3">
    <source>
        <dbReference type="ARBA" id="ARBA00023015"/>
    </source>
</evidence>
<keyword evidence="2" id="KW-0597">Phosphoprotein</keyword>
<evidence type="ECO:0000256" key="7">
    <source>
        <dbReference type="SAM" id="MobiDB-lite"/>
    </source>
</evidence>
<feature type="region of interest" description="Disordered" evidence="7">
    <location>
        <begin position="256"/>
        <end position="287"/>
    </location>
</feature>
<dbReference type="InterPro" id="IPR005158">
    <property type="entry name" value="BTAD"/>
</dbReference>
<dbReference type="RefSeq" id="WP_186243748.1">
    <property type="nucleotide sequence ID" value="NZ_OCTY01000002.1"/>
</dbReference>
<dbReference type="FunFam" id="1.10.10.10:FF:000528">
    <property type="entry name" value="Transcriptional regulatory protein EmbR"/>
    <property type="match status" value="1"/>
</dbReference>
<dbReference type="GO" id="GO:0006355">
    <property type="term" value="P:regulation of DNA-templated transcription"/>
    <property type="evidence" value="ECO:0007669"/>
    <property type="project" value="InterPro"/>
</dbReference>
<dbReference type="InterPro" id="IPR016032">
    <property type="entry name" value="Sig_transdc_resp-reg_C-effctor"/>
</dbReference>
<keyword evidence="11" id="KW-1185">Reference proteome</keyword>
<proteinExistence type="inferred from homology"/>
<dbReference type="FunFam" id="1.25.40.10:FF:000222">
    <property type="entry name" value="SARP family transcriptional regulator"/>
    <property type="match status" value="1"/>
</dbReference>
<dbReference type="InterPro" id="IPR051677">
    <property type="entry name" value="AfsR-DnrI-RedD_regulator"/>
</dbReference>
<dbReference type="InterPro" id="IPR001867">
    <property type="entry name" value="OmpR/PhoB-type_DNA-bd"/>
</dbReference>
<gene>
    <name evidence="10" type="primary">embR_1</name>
    <name evidence="10" type="ORF">MSIMFB_03527</name>
</gene>
<dbReference type="Proteomes" id="UP000554965">
    <property type="component" value="Unassembled WGS sequence"/>
</dbReference>
<evidence type="ECO:0000259" key="8">
    <source>
        <dbReference type="PROSITE" id="PS50006"/>
    </source>
</evidence>
<dbReference type="GO" id="GO:0000160">
    <property type="term" value="P:phosphorelay signal transduction system"/>
    <property type="evidence" value="ECO:0007669"/>
    <property type="project" value="InterPro"/>
</dbReference>
<comment type="caution">
    <text evidence="10">The sequence shown here is derived from an EMBL/GenBank/DDBJ whole genome shotgun (WGS) entry which is preliminary data.</text>
</comment>
<accession>A0A7Z7IPF4</accession>
<dbReference type="Gene3D" id="1.10.10.10">
    <property type="entry name" value="Winged helix-like DNA-binding domain superfamily/Winged helix DNA-binding domain"/>
    <property type="match status" value="1"/>
</dbReference>
<keyword evidence="4 6" id="KW-0238">DNA-binding</keyword>
<evidence type="ECO:0000256" key="6">
    <source>
        <dbReference type="PROSITE-ProRule" id="PRU01091"/>
    </source>
</evidence>
<evidence type="ECO:0000256" key="5">
    <source>
        <dbReference type="ARBA" id="ARBA00023163"/>
    </source>
</evidence>
<dbReference type="InterPro" id="IPR000253">
    <property type="entry name" value="FHA_dom"/>
</dbReference>
<reference evidence="10 11" key="1">
    <citation type="submission" date="2017-10" db="EMBL/GenBank/DDBJ databases">
        <authorList>
            <consortium name="Urmite Genomes"/>
        </authorList>
    </citation>
    <scope>NUCLEOTIDE SEQUENCE [LARGE SCALE GENOMIC DNA]</scope>
    <source>
        <strain evidence="10 11">FB-527</strain>
    </source>
</reference>
<dbReference type="PROSITE" id="PS50006">
    <property type="entry name" value="FHA_DOMAIN"/>
    <property type="match status" value="1"/>
</dbReference>
<keyword evidence="3" id="KW-0805">Transcription regulation</keyword>